<evidence type="ECO:0000313" key="3">
    <source>
        <dbReference type="Proteomes" id="UP001341840"/>
    </source>
</evidence>
<protein>
    <submittedName>
        <fullName evidence="2">Uncharacterized protein</fullName>
    </submittedName>
</protein>
<gene>
    <name evidence="2" type="ORF">PIB30_073660</name>
</gene>
<organism evidence="2 3">
    <name type="scientific">Stylosanthes scabra</name>
    <dbReference type="NCBI Taxonomy" id="79078"/>
    <lineage>
        <taxon>Eukaryota</taxon>
        <taxon>Viridiplantae</taxon>
        <taxon>Streptophyta</taxon>
        <taxon>Embryophyta</taxon>
        <taxon>Tracheophyta</taxon>
        <taxon>Spermatophyta</taxon>
        <taxon>Magnoliopsida</taxon>
        <taxon>eudicotyledons</taxon>
        <taxon>Gunneridae</taxon>
        <taxon>Pentapetalae</taxon>
        <taxon>rosids</taxon>
        <taxon>fabids</taxon>
        <taxon>Fabales</taxon>
        <taxon>Fabaceae</taxon>
        <taxon>Papilionoideae</taxon>
        <taxon>50 kb inversion clade</taxon>
        <taxon>dalbergioids sensu lato</taxon>
        <taxon>Dalbergieae</taxon>
        <taxon>Pterocarpus clade</taxon>
        <taxon>Stylosanthes</taxon>
    </lineage>
</organism>
<dbReference type="EMBL" id="JASCZI010182141">
    <property type="protein sequence ID" value="MED6187143.1"/>
    <property type="molecule type" value="Genomic_DNA"/>
</dbReference>
<keyword evidence="3" id="KW-1185">Reference proteome</keyword>
<accession>A0ABU6WSU5</accession>
<sequence>MPFPTALLAGHSIENDTLGFLWTFPPSQLDKNFPSTYLYEVYDVPLKKPDPITYFNSSLRSEYNVTNLAAGSRRTRRWNVAGSIFSLPGSRRNLDRCLRGPDQRPRSLTRSSSPTQLRPLSRV</sequence>
<dbReference type="Proteomes" id="UP001341840">
    <property type="component" value="Unassembled WGS sequence"/>
</dbReference>
<comment type="caution">
    <text evidence="2">The sequence shown here is derived from an EMBL/GenBank/DDBJ whole genome shotgun (WGS) entry which is preliminary data.</text>
</comment>
<evidence type="ECO:0000313" key="2">
    <source>
        <dbReference type="EMBL" id="MED6187143.1"/>
    </source>
</evidence>
<feature type="region of interest" description="Disordered" evidence="1">
    <location>
        <begin position="95"/>
        <end position="123"/>
    </location>
</feature>
<proteinExistence type="predicted"/>
<feature type="compositionally biased region" description="Low complexity" evidence="1">
    <location>
        <begin position="106"/>
        <end position="123"/>
    </location>
</feature>
<name>A0ABU6WSU5_9FABA</name>
<feature type="compositionally biased region" description="Basic and acidic residues" evidence="1">
    <location>
        <begin position="95"/>
        <end position="105"/>
    </location>
</feature>
<reference evidence="2 3" key="1">
    <citation type="journal article" date="2023" name="Plants (Basel)">
        <title>Bridging the Gap: Combining Genomics and Transcriptomics Approaches to Understand Stylosanthes scabra, an Orphan Legume from the Brazilian Caatinga.</title>
        <authorList>
            <person name="Ferreira-Neto J.R.C."/>
            <person name="da Silva M.D."/>
            <person name="Binneck E."/>
            <person name="de Melo N.F."/>
            <person name="da Silva R.H."/>
            <person name="de Melo A.L.T.M."/>
            <person name="Pandolfi V."/>
            <person name="Bustamante F.O."/>
            <person name="Brasileiro-Vidal A.C."/>
            <person name="Benko-Iseppon A.M."/>
        </authorList>
    </citation>
    <scope>NUCLEOTIDE SEQUENCE [LARGE SCALE GENOMIC DNA]</scope>
    <source>
        <tissue evidence="2">Leaves</tissue>
    </source>
</reference>
<evidence type="ECO:0000256" key="1">
    <source>
        <dbReference type="SAM" id="MobiDB-lite"/>
    </source>
</evidence>